<feature type="signal peptide" evidence="2">
    <location>
        <begin position="1"/>
        <end position="26"/>
    </location>
</feature>
<dbReference type="InterPro" id="IPR017896">
    <property type="entry name" value="4Fe4S_Fe-S-bd"/>
</dbReference>
<proteinExistence type="predicted"/>
<name>A0AA95MQ12_9BACI</name>
<dbReference type="AlphaFoldDB" id="A0AA95MQ12"/>
<feature type="compositionally biased region" description="Basic and acidic residues" evidence="1">
    <location>
        <begin position="31"/>
        <end position="50"/>
    </location>
</feature>
<gene>
    <name evidence="4" type="ORF">QNH39_08345</name>
</gene>
<dbReference type="InterPro" id="IPR047750">
    <property type="entry name" value="YdjY-like"/>
</dbReference>
<evidence type="ECO:0000259" key="3">
    <source>
        <dbReference type="PROSITE" id="PS51379"/>
    </source>
</evidence>
<dbReference type="PROSITE" id="PS51257">
    <property type="entry name" value="PROKAR_LIPOPROTEIN"/>
    <property type="match status" value="1"/>
</dbReference>
<organism evidence="4 5">
    <name type="scientific">Neobacillus novalis</name>
    <dbReference type="NCBI Taxonomy" id="220687"/>
    <lineage>
        <taxon>Bacteria</taxon>
        <taxon>Bacillati</taxon>
        <taxon>Bacillota</taxon>
        <taxon>Bacilli</taxon>
        <taxon>Bacillales</taxon>
        <taxon>Bacillaceae</taxon>
        <taxon>Neobacillus</taxon>
    </lineage>
</organism>
<reference evidence="4" key="1">
    <citation type="submission" date="2023-05" db="EMBL/GenBank/DDBJ databases">
        <title>Comparative genomics of Bacillaceae isolates and their secondary metabolite potential.</title>
        <authorList>
            <person name="Song L."/>
            <person name="Nielsen L.J."/>
            <person name="Mohite O."/>
            <person name="Xu X."/>
            <person name="Weber T."/>
            <person name="Kovacs A.T."/>
        </authorList>
    </citation>
    <scope>NUCLEOTIDE SEQUENCE</scope>
    <source>
        <strain evidence="4">XLM17</strain>
    </source>
</reference>
<evidence type="ECO:0000256" key="2">
    <source>
        <dbReference type="SAM" id="SignalP"/>
    </source>
</evidence>
<dbReference type="RefSeq" id="WP_066084632.1">
    <property type="nucleotide sequence ID" value="NZ_CP126114.1"/>
</dbReference>
<feature type="chain" id="PRO_5041642979" evidence="2">
    <location>
        <begin position="27"/>
        <end position="241"/>
    </location>
</feature>
<protein>
    <submittedName>
        <fullName evidence="4">YdjY domain-containing protein</fullName>
    </submittedName>
</protein>
<dbReference type="Proteomes" id="UP001178288">
    <property type="component" value="Chromosome"/>
</dbReference>
<dbReference type="NCBIfam" id="NF040466">
    <property type="entry name" value="ydjY_domain"/>
    <property type="match status" value="1"/>
</dbReference>
<dbReference type="EMBL" id="CP126114">
    <property type="protein sequence ID" value="WHY87826.1"/>
    <property type="molecule type" value="Genomic_DNA"/>
</dbReference>
<evidence type="ECO:0000313" key="5">
    <source>
        <dbReference type="Proteomes" id="UP001178288"/>
    </source>
</evidence>
<feature type="domain" description="4Fe-4S ferredoxin-type" evidence="3">
    <location>
        <begin position="178"/>
        <end position="207"/>
    </location>
</feature>
<evidence type="ECO:0000313" key="4">
    <source>
        <dbReference type="EMBL" id="WHY87826.1"/>
    </source>
</evidence>
<dbReference type="PROSITE" id="PS51379">
    <property type="entry name" value="4FE4S_FER_2"/>
    <property type="match status" value="1"/>
</dbReference>
<accession>A0AA95MQ12</accession>
<sequence length="241" mass="26264">MKKKSAHIFKFLILAALAMVVLSACSSKSTSDSKDSPTNTENKEGQNAEQVVTKEHPIYIDKEKKVVKVYATVNGKYLVTPTRHGLNWVEGKYGNQSVLSAYANPLKFNEALKEIDGTPAVEKGGDASKEFEEKDGGKYILGDQVLVTVTWADAKKEYDINDVMVDSTGKKIVYRFGGNYDVQAAKMTGCYMCFDSCPAGITSNSNQPVGTFDGGHAEFHGNAKVLPKDGTPVILTYSIEK</sequence>
<keyword evidence="5" id="KW-1185">Reference proteome</keyword>
<dbReference type="KEGG" id="nnv:QNH39_08345"/>
<evidence type="ECO:0000256" key="1">
    <source>
        <dbReference type="SAM" id="MobiDB-lite"/>
    </source>
</evidence>
<keyword evidence="2" id="KW-0732">Signal</keyword>
<feature type="region of interest" description="Disordered" evidence="1">
    <location>
        <begin position="28"/>
        <end position="50"/>
    </location>
</feature>